<organism evidence="1 2">
    <name type="scientific">Perkinsus olseni</name>
    <name type="common">Perkinsus atlanticus</name>
    <dbReference type="NCBI Taxonomy" id="32597"/>
    <lineage>
        <taxon>Eukaryota</taxon>
        <taxon>Sar</taxon>
        <taxon>Alveolata</taxon>
        <taxon>Perkinsozoa</taxon>
        <taxon>Perkinsea</taxon>
        <taxon>Perkinsida</taxon>
        <taxon>Perkinsidae</taxon>
        <taxon>Perkinsus</taxon>
    </lineage>
</organism>
<accession>A0A7J6KJF0</accession>
<dbReference type="EMBL" id="JABANN010002852">
    <property type="protein sequence ID" value="KAF4647090.1"/>
    <property type="molecule type" value="Genomic_DNA"/>
</dbReference>
<reference evidence="1 2" key="1">
    <citation type="submission" date="2020-04" db="EMBL/GenBank/DDBJ databases">
        <title>Perkinsus olseni comparative genomics.</title>
        <authorList>
            <person name="Bogema D.R."/>
        </authorList>
    </citation>
    <scope>NUCLEOTIDE SEQUENCE [LARGE SCALE GENOMIC DNA]</scope>
    <source>
        <strain evidence="1">ATCC PRA-31</strain>
    </source>
</reference>
<gene>
    <name evidence="1" type="ORF">FOL46_004687</name>
</gene>
<dbReference type="AlphaFoldDB" id="A0A7J6KJF0"/>
<name>A0A7J6KJF0_PEROL</name>
<evidence type="ECO:0000313" key="1">
    <source>
        <dbReference type="EMBL" id="KAF4647090.1"/>
    </source>
</evidence>
<evidence type="ECO:0000313" key="2">
    <source>
        <dbReference type="Proteomes" id="UP000572268"/>
    </source>
</evidence>
<dbReference type="Proteomes" id="UP000572268">
    <property type="component" value="Unassembled WGS sequence"/>
</dbReference>
<sequence>MSERLADGLTDADSIMAKSVVDPLLKLPYEEFKQSMLSFLESKNGHAQLTVTTGQRQPQPQPQSGHGVRLSANQKTINAKVHSAVAVELGLDSNACIRCGLKGHHASTCTTGSIHRQHERRQVISLACVAEVYRTASSSVDQGRLVAVLTRRAQRHLRATT</sequence>
<feature type="non-terminal residue" evidence="1">
    <location>
        <position position="161"/>
    </location>
</feature>
<protein>
    <submittedName>
        <fullName evidence="1">Uncharacterized protein</fullName>
    </submittedName>
</protein>
<proteinExistence type="predicted"/>
<comment type="caution">
    <text evidence="1">The sequence shown here is derived from an EMBL/GenBank/DDBJ whole genome shotgun (WGS) entry which is preliminary data.</text>
</comment>